<reference evidence="3" key="1">
    <citation type="submission" date="2018-06" db="EMBL/GenBank/DDBJ databases">
        <authorList>
            <person name="Zhirakovskaya E."/>
        </authorList>
    </citation>
    <scope>NUCLEOTIDE SEQUENCE</scope>
</reference>
<feature type="transmembrane region" description="Helical" evidence="2">
    <location>
        <begin position="627"/>
        <end position="648"/>
    </location>
</feature>
<evidence type="ECO:0000256" key="1">
    <source>
        <dbReference type="SAM" id="MobiDB-lite"/>
    </source>
</evidence>
<evidence type="ECO:0000313" key="3">
    <source>
        <dbReference type="EMBL" id="VAX11233.1"/>
    </source>
</evidence>
<accession>A0A3B1BGJ1</accession>
<feature type="transmembrane region" description="Helical" evidence="2">
    <location>
        <begin position="655"/>
        <end position="676"/>
    </location>
</feature>
<feature type="transmembrane region" description="Helical" evidence="2">
    <location>
        <begin position="850"/>
        <end position="870"/>
    </location>
</feature>
<sequence length="1089" mass="121743">MAFSNQGLPSYSFVMFLAFAAFGSYIWSSDPLKTARPPTQNLPVISTANVSTIPARLWQDPFRVIYARDKGNKPLPIEKLEKTGLLDEIKQQLKGEAEELLVLGVMVSTEAIADAEERRRRHRYALVNALSEAGYVPENARHIQVGEMSREDPGDGGKAQDRLILPYEWFKQDKISPVDDPGAGNKKVLLLWLDSSHYRSTPYLHLYQLAKYLAADENIRQKMRYAILGPATSSGLAALAKQADKGNVPKLCSLNIAGMHILSPVATIADDFLYQAMPESTQWLEQRFSISRYQAGQTCLTFHRTVHSDDQLMLRLVMELNNRGIAPGKNHVVLLSERDTAFGRALPESFSQAFCGCFDLECRKKYIHTFSYLRGIDGVAPGSSTDLGLATSKSSATKSKGKQQNPASTIRRPVGSGQFDYLRRVADEIVQLDKKLRKQDGKGILAIGVLGSDVYDKLLILRALRSRLMGMMFFTTDLDAQFLHPAEFPWTRNLVVASSFNLKLNGKFQGTTPPFRNNYQTSVFYSAGLALQLPTRSSSAQEFHDRAEMPTRMKPQLFEIGRNGAVSLQPLNEDKDQYGNTLCGIRPPNHTLNEFHSLTAAEDSSVESEPQRLLQSQLHPTIGERELLSPLLVTIAIIILALLALLQLSSGGKAYLPWLGAGLLMLALVTSLGIWCSQREEPFILLAGVSVWPTEIINSLTLVLSLYFICTSLRALNINYYKMSEKYYLLSWAENMSDKYKTAMENGSSCYENDKDGNSWKVILGFMLLVSASLVALLPRSISYGNIPLMLIGWGGVILSWFVITKYLIPVASINCWEKEVKKQEEDTPIQDLWKSYGEHGSLRNRFMRAFMVVLIFQAFVSFIFTLFGLEPPPLRGEYTRVIDSVITVASVLGMLFLLFYMVDATRLCIIWIRGLTKNNYDWRGTKVDELAVTMNIPWSCAVHWIKLKLVAERTEEVSKLIYYPFIVIILILFSRISYFDDWGFPQSMAIITSSLIAIALYAAIKLRREAEVVRSDFIKYLHDEKIAVSGSKTLPGKPNLAQLNELADSVAGLGKGAFQPFLEQPVVKASLLLLGGVGFSASQFTALL</sequence>
<organism evidence="3">
    <name type="scientific">hydrothermal vent metagenome</name>
    <dbReference type="NCBI Taxonomy" id="652676"/>
    <lineage>
        <taxon>unclassified sequences</taxon>
        <taxon>metagenomes</taxon>
        <taxon>ecological metagenomes</taxon>
    </lineage>
</organism>
<feature type="transmembrane region" description="Helical" evidence="2">
    <location>
        <begin position="961"/>
        <end position="979"/>
    </location>
</feature>
<proteinExistence type="predicted"/>
<feature type="transmembrane region" description="Helical" evidence="2">
    <location>
        <begin position="985"/>
        <end position="1005"/>
    </location>
</feature>
<feature type="transmembrane region" description="Helical" evidence="2">
    <location>
        <begin position="7"/>
        <end position="27"/>
    </location>
</feature>
<name>A0A3B1BGJ1_9ZZZZ</name>
<feature type="transmembrane region" description="Helical" evidence="2">
    <location>
        <begin position="696"/>
        <end position="716"/>
    </location>
</feature>
<evidence type="ECO:0000256" key="2">
    <source>
        <dbReference type="SAM" id="Phobius"/>
    </source>
</evidence>
<keyword evidence="2" id="KW-0472">Membrane</keyword>
<feature type="transmembrane region" description="Helical" evidence="2">
    <location>
        <begin position="762"/>
        <end position="782"/>
    </location>
</feature>
<feature type="transmembrane region" description="Helical" evidence="2">
    <location>
        <begin position="882"/>
        <end position="903"/>
    </location>
</feature>
<keyword evidence="2" id="KW-0812">Transmembrane</keyword>
<dbReference type="EMBL" id="UOFY01000066">
    <property type="protein sequence ID" value="VAX11233.1"/>
    <property type="molecule type" value="Genomic_DNA"/>
</dbReference>
<protein>
    <submittedName>
        <fullName evidence="3">Uncharacterized protein</fullName>
    </submittedName>
</protein>
<feature type="transmembrane region" description="Helical" evidence="2">
    <location>
        <begin position="788"/>
        <end position="809"/>
    </location>
</feature>
<feature type="region of interest" description="Disordered" evidence="1">
    <location>
        <begin position="390"/>
        <end position="414"/>
    </location>
</feature>
<gene>
    <name evidence="3" type="ORF">MNBD_GAMMA25-1689</name>
</gene>
<keyword evidence="2" id="KW-1133">Transmembrane helix</keyword>
<dbReference type="AlphaFoldDB" id="A0A3B1BGJ1"/>